<keyword evidence="4 6" id="KW-0472">Membrane</keyword>
<organism evidence="7 8">
    <name type="scientific">Seiridium cardinale</name>
    <dbReference type="NCBI Taxonomy" id="138064"/>
    <lineage>
        <taxon>Eukaryota</taxon>
        <taxon>Fungi</taxon>
        <taxon>Dikarya</taxon>
        <taxon>Ascomycota</taxon>
        <taxon>Pezizomycotina</taxon>
        <taxon>Sordariomycetes</taxon>
        <taxon>Xylariomycetidae</taxon>
        <taxon>Amphisphaeriales</taxon>
        <taxon>Sporocadaceae</taxon>
        <taxon>Seiridium</taxon>
    </lineage>
</organism>
<evidence type="ECO:0000313" key="8">
    <source>
        <dbReference type="Proteomes" id="UP001465668"/>
    </source>
</evidence>
<sequence length="346" mass="39107">MRSIGKTKLRWTEHRLHRTVIGQREDAEAILPPLPDDFELSSPRPPVYTRPVDAENSIDRNLSTMPFFQALAGYAAPVFLITSPIISYTDQALSMHRKRSSAGFSLDIPLIMLVACIFRVFYWFGAKYDKALLFQAFTNIFMQLILLKIALDHRPLSSSRGGDAGLPFAGAQDGLWGIRRPYSFWQWRSPKPYWQFLLYLFITLTVLELIVAPMGSLYATYWGLLGIIGLGVEATLPLPQLIANFRSKSCKGFRVSLLASWIVGDALKMYWFFTSTTEIPWAFKVCGMFQAACDLGLGIQYLIYGDQEQTTPAQQWPYAGLKPHLPRVNSGRSTPTGRTHMGEKSY</sequence>
<evidence type="ECO:0000256" key="5">
    <source>
        <dbReference type="SAM" id="MobiDB-lite"/>
    </source>
</evidence>
<comment type="subcellular location">
    <subcellularLocation>
        <location evidence="1">Membrane</location>
        <topology evidence="1">Multi-pass membrane protein</topology>
    </subcellularLocation>
</comment>
<evidence type="ECO:0000256" key="6">
    <source>
        <dbReference type="SAM" id="Phobius"/>
    </source>
</evidence>
<evidence type="ECO:0000256" key="1">
    <source>
        <dbReference type="ARBA" id="ARBA00004141"/>
    </source>
</evidence>
<feature type="region of interest" description="Disordered" evidence="5">
    <location>
        <begin position="324"/>
        <end position="346"/>
    </location>
</feature>
<evidence type="ECO:0000256" key="4">
    <source>
        <dbReference type="ARBA" id="ARBA00023136"/>
    </source>
</evidence>
<feature type="transmembrane region" description="Helical" evidence="6">
    <location>
        <begin position="104"/>
        <end position="125"/>
    </location>
</feature>
<evidence type="ECO:0008006" key="9">
    <source>
        <dbReference type="Google" id="ProtNLM"/>
    </source>
</evidence>
<dbReference type="Pfam" id="PF04193">
    <property type="entry name" value="PQ-loop"/>
    <property type="match status" value="1"/>
</dbReference>
<keyword evidence="8" id="KW-1185">Reference proteome</keyword>
<feature type="transmembrane region" description="Helical" evidence="6">
    <location>
        <begin position="196"/>
        <end position="215"/>
    </location>
</feature>
<reference evidence="7 8" key="1">
    <citation type="submission" date="2024-02" db="EMBL/GenBank/DDBJ databases">
        <title>First draft genome assembly of two strains of Seiridium cardinale.</title>
        <authorList>
            <person name="Emiliani G."/>
            <person name="Scali E."/>
        </authorList>
    </citation>
    <scope>NUCLEOTIDE SEQUENCE [LARGE SCALE GENOMIC DNA]</scope>
    <source>
        <strain evidence="7 8">BM-138-000479</strain>
    </source>
</reference>
<dbReference type="EMBL" id="JARVKM010000251">
    <property type="protein sequence ID" value="KAK9769076.1"/>
    <property type="molecule type" value="Genomic_DNA"/>
</dbReference>
<dbReference type="Gene3D" id="1.20.1280.290">
    <property type="match status" value="2"/>
</dbReference>
<dbReference type="Proteomes" id="UP001465668">
    <property type="component" value="Unassembled WGS sequence"/>
</dbReference>
<name>A0ABR2X648_9PEZI</name>
<protein>
    <recommendedName>
        <fullName evidence="9">PQ loop repeat protein</fullName>
    </recommendedName>
</protein>
<evidence type="ECO:0000313" key="7">
    <source>
        <dbReference type="EMBL" id="KAK9769076.1"/>
    </source>
</evidence>
<keyword evidence="2 6" id="KW-0812">Transmembrane</keyword>
<dbReference type="InterPro" id="IPR052241">
    <property type="entry name" value="SLC66/Scramblase_ANY1"/>
</dbReference>
<dbReference type="PANTHER" id="PTHR14856:SF9">
    <property type="entry name" value="PQ-LOOP REPEAT-CONTAINING PROTEIN 1"/>
    <property type="match status" value="1"/>
</dbReference>
<accession>A0ABR2X648</accession>
<proteinExistence type="predicted"/>
<comment type="caution">
    <text evidence="7">The sequence shown here is derived from an EMBL/GenBank/DDBJ whole genome shotgun (WGS) entry which is preliminary data.</text>
</comment>
<feature type="transmembrane region" description="Helical" evidence="6">
    <location>
        <begin position="221"/>
        <end position="243"/>
    </location>
</feature>
<dbReference type="PANTHER" id="PTHR14856">
    <property type="entry name" value="PQ-LOOP REPEAT-CONTAINING PROTEIN 1-LIKE PROTEIN"/>
    <property type="match status" value="1"/>
</dbReference>
<gene>
    <name evidence="7" type="ORF">SCAR479_02320</name>
</gene>
<evidence type="ECO:0000256" key="2">
    <source>
        <dbReference type="ARBA" id="ARBA00022692"/>
    </source>
</evidence>
<evidence type="ECO:0000256" key="3">
    <source>
        <dbReference type="ARBA" id="ARBA00022989"/>
    </source>
</evidence>
<keyword evidence="3 6" id="KW-1133">Transmembrane helix</keyword>
<dbReference type="InterPro" id="IPR006603">
    <property type="entry name" value="PQ-loop_rpt"/>
</dbReference>